<keyword evidence="2" id="KW-1185">Reference proteome</keyword>
<evidence type="ECO:0000313" key="1">
    <source>
        <dbReference type="EMBL" id="EGB07493.1"/>
    </source>
</evidence>
<dbReference type="EMBL" id="GL833131">
    <property type="protein sequence ID" value="EGB07493.1"/>
    <property type="molecule type" value="Genomic_DNA"/>
</dbReference>
<gene>
    <name evidence="1" type="ORF">AURANDRAFT_64837</name>
</gene>
<dbReference type="Proteomes" id="UP000002729">
    <property type="component" value="Unassembled WGS sequence"/>
</dbReference>
<name>F0YBX6_AURAN</name>
<dbReference type="KEGG" id="aaf:AURANDRAFT_64837"/>
<dbReference type="RefSeq" id="XP_009038105.1">
    <property type="nucleotide sequence ID" value="XM_009039857.1"/>
</dbReference>
<dbReference type="AlphaFoldDB" id="F0YBX6"/>
<protein>
    <recommendedName>
        <fullName evidence="3">Glycosyltransferase family 1 protein</fullName>
    </recommendedName>
</protein>
<proteinExistence type="predicted"/>
<evidence type="ECO:0000313" key="2">
    <source>
        <dbReference type="Proteomes" id="UP000002729"/>
    </source>
</evidence>
<dbReference type="OrthoDB" id="205093at2759"/>
<dbReference type="InParanoid" id="F0YBX6"/>
<organism evidence="2">
    <name type="scientific">Aureococcus anophagefferens</name>
    <name type="common">Harmful bloom alga</name>
    <dbReference type="NCBI Taxonomy" id="44056"/>
    <lineage>
        <taxon>Eukaryota</taxon>
        <taxon>Sar</taxon>
        <taxon>Stramenopiles</taxon>
        <taxon>Ochrophyta</taxon>
        <taxon>Pelagophyceae</taxon>
        <taxon>Pelagomonadales</taxon>
        <taxon>Pelagomonadaceae</taxon>
        <taxon>Aureococcus</taxon>
    </lineage>
</organism>
<evidence type="ECO:0008006" key="3">
    <source>
        <dbReference type="Google" id="ProtNLM"/>
    </source>
</evidence>
<accession>F0YBX6</accession>
<sequence length="301" mass="32299">MRLWAGNVVFLEAAEGLRSALRLLGVAARVDVGVEACPWVSDDELWVLVGATLLPGVAPSDAPWPPPRRFVVYQMEQLGSAWLTPAYLALVARADALWEFAPSHAPRWAAAARRVAYVPLAPPDLGPAPPPSPAPAADLLFYGCGNARRAALRDACAALLAPRGYRVDFRGRKRVIQVRFNVDFRLGFDLFGAARDDAARRATVVLNAHFYEGAALETHRLNYLLQRGACVLSEPSADRDLDALYARGVRFAAYGDLPRAALALLEDAGARRDASAAAAALAAELPRVAAAWADVALKDLG</sequence>
<dbReference type="GeneID" id="20225033"/>
<reference evidence="1 2" key="1">
    <citation type="journal article" date="2011" name="Proc. Natl. Acad. Sci. U.S.A.">
        <title>Niche of harmful alga Aureococcus anophagefferens revealed through ecogenomics.</title>
        <authorList>
            <person name="Gobler C.J."/>
            <person name="Berry D.L."/>
            <person name="Dyhrman S.T."/>
            <person name="Wilhelm S.W."/>
            <person name="Salamov A."/>
            <person name="Lobanov A.V."/>
            <person name="Zhang Y."/>
            <person name="Collier J.L."/>
            <person name="Wurch L.L."/>
            <person name="Kustka A.B."/>
            <person name="Dill B.D."/>
            <person name="Shah M."/>
            <person name="VerBerkmoes N.C."/>
            <person name="Kuo A."/>
            <person name="Terry A."/>
            <person name="Pangilinan J."/>
            <person name="Lindquist E.A."/>
            <person name="Lucas S."/>
            <person name="Paulsen I.T."/>
            <person name="Hattenrath-Lehmann T.K."/>
            <person name="Talmage S.C."/>
            <person name="Walker E.A."/>
            <person name="Koch F."/>
            <person name="Burson A.M."/>
            <person name="Marcoval M.A."/>
            <person name="Tang Y.Z."/>
            <person name="Lecleir G.R."/>
            <person name="Coyne K.J."/>
            <person name="Berg G.M."/>
            <person name="Bertrand E.M."/>
            <person name="Saito M.A."/>
            <person name="Gladyshev V.N."/>
            <person name="Grigoriev I.V."/>
        </authorList>
    </citation>
    <scope>NUCLEOTIDE SEQUENCE [LARGE SCALE GENOMIC DNA]</scope>
    <source>
        <strain evidence="2">CCMP 1984</strain>
    </source>
</reference>